<feature type="compositionally biased region" description="Polar residues" evidence="6">
    <location>
        <begin position="756"/>
        <end position="776"/>
    </location>
</feature>
<evidence type="ECO:0000256" key="6">
    <source>
        <dbReference type="SAM" id="MobiDB-lite"/>
    </source>
</evidence>
<dbReference type="InterPro" id="IPR012496">
    <property type="entry name" value="TMC_dom"/>
</dbReference>
<dbReference type="Pfam" id="PF07810">
    <property type="entry name" value="TMC"/>
    <property type="match status" value="1"/>
</dbReference>
<feature type="transmembrane region" description="Helical" evidence="7">
    <location>
        <begin position="183"/>
        <end position="204"/>
    </location>
</feature>
<feature type="transmembrane region" description="Helical" evidence="7">
    <location>
        <begin position="561"/>
        <end position="585"/>
    </location>
</feature>
<evidence type="ECO:0000256" key="5">
    <source>
        <dbReference type="ARBA" id="ARBA00023136"/>
    </source>
</evidence>
<feature type="transmembrane region" description="Helical" evidence="7">
    <location>
        <begin position="393"/>
        <end position="413"/>
    </location>
</feature>
<evidence type="ECO:0000313" key="9">
    <source>
        <dbReference type="Proteomes" id="UP001652626"/>
    </source>
</evidence>
<evidence type="ECO:0000313" key="10">
    <source>
        <dbReference type="RefSeq" id="XP_026485670.2"/>
    </source>
</evidence>
<evidence type="ECO:0000256" key="4">
    <source>
        <dbReference type="ARBA" id="ARBA00022989"/>
    </source>
</evidence>
<feature type="region of interest" description="Disordered" evidence="6">
    <location>
        <begin position="730"/>
        <end position="776"/>
    </location>
</feature>
<dbReference type="Proteomes" id="UP001652626">
    <property type="component" value="Chromosome 9"/>
</dbReference>
<keyword evidence="9" id="KW-1185">Reference proteome</keyword>
<feature type="domain" description="TMC" evidence="8">
    <location>
        <begin position="454"/>
        <end position="559"/>
    </location>
</feature>
<evidence type="ECO:0000256" key="1">
    <source>
        <dbReference type="ARBA" id="ARBA00004141"/>
    </source>
</evidence>
<dbReference type="GO" id="GO:0005886">
    <property type="term" value="C:plasma membrane"/>
    <property type="evidence" value="ECO:0007669"/>
    <property type="project" value="InterPro"/>
</dbReference>
<keyword evidence="4 7" id="KW-1133">Transmembrane helix</keyword>
<name>A0A8B8HMA3_VANTA</name>
<comment type="similarity">
    <text evidence="2">Belongs to the TMC family.</text>
</comment>
<sequence length="776" mass="87405">MEDDMEGIELKPASMRRTFTLRNNVARQAAVNFMPSRKVAHTGTLRSRRANSEHNALLEASMSDAPDAADKQADIIVREMEQHHQLMEDNPLSEELRREALRDLPQGLTMKRNVRAKLSASVSLRSKQRPISVFKRMKYRISFTWKKSRDSFRDFVFSIELWYESIRNIEGHLGSAVGSYFHLLRWLFGLNLLLSILLISFVVVPQALHTGGTNGTSGISFLDFISGTGALEDTPLLYGHYHDGDTGAGPLRYDMAFAYFFTMGCAYLLFFGVLCYRTADSYRRHFIEPAGGGGGGGGGGVRARLAAKLFCGWDFGVASPRAAALAARALAHEFRELLNEQNRKTEAASFWVRLGRRSTNVVITTIVLGLIFGVQYGLWLLLSVDTFTDHREIYISLIITAVAAVCPILLNFIVKLEFYEARTAFYVTLARTWLLDIGTLILLLVFWTRSDMPCWENRVGQEGYRLVMLDIPVSLLLLPAIEFIRGLMFNFNVVKTAPEFNIAYNSLTLIYNQSVLWFGMLFSPLLVVAVTIKFLLLFYVKRESALRACQTGKKVWRAAQAQTVLLMLVTLSLFATLFALGSLFLRSPSPHCGPFRRYASALGVLAEGALRLPERAGLRRALLFVSRPGAVAFALLALCVSVYIVRARSGAQQSMARLLRRMLQLQAKDKDFLLSAIEKVSNGEWLYSPKSEEYGADSHTWKYLHEVRKPSNAGYHFDVSRLSHSFLERPRSYAKENRPNSYQTDKQKSNEDGDTDSSFSWQGSSSYLNQTDAEKR</sequence>
<dbReference type="OrthoDB" id="1936208at2759"/>
<dbReference type="GeneID" id="113393155"/>
<keyword evidence="5 7" id="KW-0472">Membrane</keyword>
<feature type="transmembrane region" description="Helical" evidence="7">
    <location>
        <begin position="621"/>
        <end position="645"/>
    </location>
</feature>
<protein>
    <submittedName>
        <fullName evidence="10">Transmembrane channel-like protein 3 isoform X1</fullName>
    </submittedName>
</protein>
<proteinExistence type="inferred from homology"/>
<organism evidence="9 10">
    <name type="scientific">Vanessa tameamea</name>
    <name type="common">Kamehameha butterfly</name>
    <dbReference type="NCBI Taxonomy" id="334116"/>
    <lineage>
        <taxon>Eukaryota</taxon>
        <taxon>Metazoa</taxon>
        <taxon>Ecdysozoa</taxon>
        <taxon>Arthropoda</taxon>
        <taxon>Hexapoda</taxon>
        <taxon>Insecta</taxon>
        <taxon>Pterygota</taxon>
        <taxon>Neoptera</taxon>
        <taxon>Endopterygota</taxon>
        <taxon>Lepidoptera</taxon>
        <taxon>Glossata</taxon>
        <taxon>Ditrysia</taxon>
        <taxon>Papilionoidea</taxon>
        <taxon>Nymphalidae</taxon>
        <taxon>Nymphalinae</taxon>
        <taxon>Vanessa</taxon>
    </lineage>
</organism>
<gene>
    <name evidence="10" type="primary">LOC113393155</name>
</gene>
<accession>A0A8B8HMA3</accession>
<dbReference type="InterPro" id="IPR038900">
    <property type="entry name" value="TMC"/>
</dbReference>
<dbReference type="GO" id="GO:0008381">
    <property type="term" value="F:mechanosensitive monoatomic ion channel activity"/>
    <property type="evidence" value="ECO:0007669"/>
    <property type="project" value="TreeGrafter"/>
</dbReference>
<evidence type="ECO:0000259" key="8">
    <source>
        <dbReference type="Pfam" id="PF07810"/>
    </source>
</evidence>
<keyword evidence="3 7" id="KW-0812">Transmembrane</keyword>
<dbReference type="PANTHER" id="PTHR23302">
    <property type="entry name" value="TRANSMEMBRANE CHANNEL-RELATED"/>
    <property type="match status" value="1"/>
</dbReference>
<evidence type="ECO:0000256" key="2">
    <source>
        <dbReference type="ARBA" id="ARBA00006510"/>
    </source>
</evidence>
<feature type="transmembrane region" description="Helical" evidence="7">
    <location>
        <begin position="425"/>
        <end position="447"/>
    </location>
</feature>
<dbReference type="OMA" id="SLPHAYF"/>
<reference evidence="10" key="1">
    <citation type="submission" date="2025-08" db="UniProtKB">
        <authorList>
            <consortium name="RefSeq"/>
        </authorList>
    </citation>
    <scope>IDENTIFICATION</scope>
    <source>
        <tissue evidence="10">Whole body</tissue>
    </source>
</reference>
<dbReference type="PANTHER" id="PTHR23302:SF43">
    <property type="entry name" value="TMC DOMAIN-CONTAINING PROTEIN"/>
    <property type="match status" value="1"/>
</dbReference>
<dbReference type="AlphaFoldDB" id="A0A8B8HMA3"/>
<evidence type="ECO:0000256" key="7">
    <source>
        <dbReference type="SAM" id="Phobius"/>
    </source>
</evidence>
<feature type="transmembrane region" description="Helical" evidence="7">
    <location>
        <begin position="515"/>
        <end position="540"/>
    </location>
</feature>
<feature type="transmembrane region" description="Helical" evidence="7">
    <location>
        <begin position="361"/>
        <end position="381"/>
    </location>
</feature>
<evidence type="ECO:0000256" key="3">
    <source>
        <dbReference type="ARBA" id="ARBA00022692"/>
    </source>
</evidence>
<dbReference type="RefSeq" id="XP_026485670.2">
    <property type="nucleotide sequence ID" value="XM_026629885.2"/>
</dbReference>
<feature type="transmembrane region" description="Helical" evidence="7">
    <location>
        <begin position="256"/>
        <end position="276"/>
    </location>
</feature>
<comment type="subcellular location">
    <subcellularLocation>
        <location evidence="1">Membrane</location>
        <topology evidence="1">Multi-pass membrane protein</topology>
    </subcellularLocation>
</comment>